<proteinExistence type="predicted"/>
<sequence length="63" mass="7387">MGYGFLFWVVCDLRWIYIDAGKRAGGCFLLSFVMFLPIAVWNNACCKRKGRLKTCFPVFRRPF</sequence>
<keyword evidence="1" id="KW-1133">Transmembrane helix</keyword>
<evidence type="ECO:0000256" key="1">
    <source>
        <dbReference type="SAM" id="Phobius"/>
    </source>
</evidence>
<dbReference type="PATRIC" id="fig|1095748.3.peg.2062"/>
<evidence type="ECO:0000313" key="2">
    <source>
        <dbReference type="EMBL" id="EIG26115.1"/>
    </source>
</evidence>
<evidence type="ECO:0000313" key="3">
    <source>
        <dbReference type="Proteomes" id="UP000004473"/>
    </source>
</evidence>
<dbReference type="EMBL" id="AJMT01000169">
    <property type="protein sequence ID" value="EIG26115.1"/>
    <property type="molecule type" value="Genomic_DNA"/>
</dbReference>
<dbReference type="AlphaFoldDB" id="I2NJV4"/>
<keyword evidence="1" id="KW-0472">Membrane</keyword>
<accession>I2NJV4</accession>
<dbReference type="Proteomes" id="UP000004473">
    <property type="component" value="Unassembled WGS sequence"/>
</dbReference>
<feature type="transmembrane region" description="Helical" evidence="1">
    <location>
        <begin position="23"/>
        <end position="44"/>
    </location>
</feature>
<organism evidence="2 3">
    <name type="scientific">Neisseria sicca VK64</name>
    <dbReference type="NCBI Taxonomy" id="1095748"/>
    <lineage>
        <taxon>Bacteria</taxon>
        <taxon>Pseudomonadati</taxon>
        <taxon>Pseudomonadota</taxon>
        <taxon>Betaproteobacteria</taxon>
        <taxon>Neisseriales</taxon>
        <taxon>Neisseriaceae</taxon>
        <taxon>Neisseria</taxon>
    </lineage>
</organism>
<name>I2NJV4_NEISI</name>
<keyword evidence="1" id="KW-0812">Transmembrane</keyword>
<protein>
    <submittedName>
        <fullName evidence="2">Uncharacterized protein</fullName>
    </submittedName>
</protein>
<gene>
    <name evidence="2" type="ORF">HMPREF1051_1653</name>
</gene>
<reference evidence="2 3" key="1">
    <citation type="submission" date="2012-04" db="EMBL/GenBank/DDBJ databases">
        <authorList>
            <person name="Harkins D.M."/>
            <person name="Madupu R."/>
            <person name="Durkin A.S."/>
            <person name="Torralba M."/>
            <person name="Methe B."/>
            <person name="Sutton G.G."/>
            <person name="Nelson K.E."/>
        </authorList>
    </citation>
    <scope>NUCLEOTIDE SEQUENCE [LARGE SCALE GENOMIC DNA]</scope>
    <source>
        <strain evidence="2 3">VK64</strain>
    </source>
</reference>
<comment type="caution">
    <text evidence="2">The sequence shown here is derived from an EMBL/GenBank/DDBJ whole genome shotgun (WGS) entry which is preliminary data.</text>
</comment>